<evidence type="ECO:0000256" key="1">
    <source>
        <dbReference type="SAM" id="MobiDB-lite"/>
    </source>
</evidence>
<evidence type="ECO:0000313" key="2">
    <source>
        <dbReference type="EMBL" id="KAK8957851.1"/>
    </source>
</evidence>
<evidence type="ECO:0000313" key="3">
    <source>
        <dbReference type="Proteomes" id="UP001418222"/>
    </source>
</evidence>
<name>A0AAP0C5F6_9ASPA</name>
<comment type="caution">
    <text evidence="2">The sequence shown here is derived from an EMBL/GenBank/DDBJ whole genome shotgun (WGS) entry which is preliminary data.</text>
</comment>
<protein>
    <submittedName>
        <fullName evidence="2">Uncharacterized protein</fullName>
    </submittedName>
</protein>
<reference evidence="2 3" key="1">
    <citation type="journal article" date="2022" name="Nat. Plants">
        <title>Genomes of leafy and leafless Platanthera orchids illuminate the evolution of mycoheterotrophy.</title>
        <authorList>
            <person name="Li M.H."/>
            <person name="Liu K.W."/>
            <person name="Li Z."/>
            <person name="Lu H.C."/>
            <person name="Ye Q.L."/>
            <person name="Zhang D."/>
            <person name="Wang J.Y."/>
            <person name="Li Y.F."/>
            <person name="Zhong Z.M."/>
            <person name="Liu X."/>
            <person name="Yu X."/>
            <person name="Liu D.K."/>
            <person name="Tu X.D."/>
            <person name="Liu B."/>
            <person name="Hao Y."/>
            <person name="Liao X.Y."/>
            <person name="Jiang Y.T."/>
            <person name="Sun W.H."/>
            <person name="Chen J."/>
            <person name="Chen Y.Q."/>
            <person name="Ai Y."/>
            <person name="Zhai J.W."/>
            <person name="Wu S.S."/>
            <person name="Zhou Z."/>
            <person name="Hsiao Y.Y."/>
            <person name="Wu W.L."/>
            <person name="Chen Y.Y."/>
            <person name="Lin Y.F."/>
            <person name="Hsu J.L."/>
            <person name="Li C.Y."/>
            <person name="Wang Z.W."/>
            <person name="Zhao X."/>
            <person name="Zhong W.Y."/>
            <person name="Ma X.K."/>
            <person name="Ma L."/>
            <person name="Huang J."/>
            <person name="Chen G.Z."/>
            <person name="Huang M.Z."/>
            <person name="Huang L."/>
            <person name="Peng D.H."/>
            <person name="Luo Y.B."/>
            <person name="Zou S.Q."/>
            <person name="Chen S.P."/>
            <person name="Lan S."/>
            <person name="Tsai W.C."/>
            <person name="Van de Peer Y."/>
            <person name="Liu Z.J."/>
        </authorList>
    </citation>
    <scope>NUCLEOTIDE SEQUENCE [LARGE SCALE GENOMIC DNA]</scope>
    <source>
        <strain evidence="2">Lor287</strain>
    </source>
</reference>
<gene>
    <name evidence="2" type="ORF">KSP39_PZI001245</name>
</gene>
<accession>A0AAP0C5F6</accession>
<feature type="region of interest" description="Disordered" evidence="1">
    <location>
        <begin position="1"/>
        <end position="99"/>
    </location>
</feature>
<dbReference type="AlphaFoldDB" id="A0AAP0C5F6"/>
<sequence length="203" mass="21621">MTSILPNAPQIPKPFPFALPPSLNPKRCPKSSLSHLPLRATADNDDSPPQPDDSGIKDGGFENRLTQVRVKYRSGTGKKAEQRRARKSGGGSGEGKKGKEVMLPPVRLREAVTVGGEKVEMGFTPYSERINGLIAGLGLAALVLVELGSGKGILSYHAPPVIFIQIYTVVSASALFIKFEKERISVWPEKAESPSASSAGTGD</sequence>
<proteinExistence type="predicted"/>
<organism evidence="2 3">
    <name type="scientific">Platanthera zijinensis</name>
    <dbReference type="NCBI Taxonomy" id="2320716"/>
    <lineage>
        <taxon>Eukaryota</taxon>
        <taxon>Viridiplantae</taxon>
        <taxon>Streptophyta</taxon>
        <taxon>Embryophyta</taxon>
        <taxon>Tracheophyta</taxon>
        <taxon>Spermatophyta</taxon>
        <taxon>Magnoliopsida</taxon>
        <taxon>Liliopsida</taxon>
        <taxon>Asparagales</taxon>
        <taxon>Orchidaceae</taxon>
        <taxon>Orchidoideae</taxon>
        <taxon>Orchideae</taxon>
        <taxon>Orchidinae</taxon>
        <taxon>Platanthera</taxon>
    </lineage>
</organism>
<keyword evidence="3" id="KW-1185">Reference proteome</keyword>
<dbReference type="EMBL" id="JBBWWQ010000001">
    <property type="protein sequence ID" value="KAK8957851.1"/>
    <property type="molecule type" value="Genomic_DNA"/>
</dbReference>
<dbReference type="Proteomes" id="UP001418222">
    <property type="component" value="Unassembled WGS sequence"/>
</dbReference>
<feature type="compositionally biased region" description="Pro residues" evidence="1">
    <location>
        <begin position="9"/>
        <end position="23"/>
    </location>
</feature>